<evidence type="ECO:0000313" key="3">
    <source>
        <dbReference type="Proteomes" id="UP001138500"/>
    </source>
</evidence>
<keyword evidence="2" id="KW-0378">Hydrolase</keyword>
<dbReference type="GO" id="GO:0008418">
    <property type="term" value="F:protein-N-terminal asparagine amidohydrolase activity"/>
    <property type="evidence" value="ECO:0007669"/>
    <property type="project" value="InterPro"/>
</dbReference>
<dbReference type="PANTHER" id="PTHR11750">
    <property type="entry name" value="PROTEIN N-TERMINAL AMIDASE"/>
    <property type="match status" value="1"/>
</dbReference>
<gene>
    <name evidence="2" type="ORF">Tdes44962_MAKER02953</name>
</gene>
<reference evidence="2 3" key="2">
    <citation type="journal article" date="2021" name="Curr. Genet.">
        <title>Genetic response to nitrogen starvation in the aggressive Eucalyptus foliar pathogen Teratosphaeria destructans.</title>
        <authorList>
            <person name="Havenga M."/>
            <person name="Wingfield B.D."/>
            <person name="Wingfield M.J."/>
            <person name="Dreyer L.L."/>
            <person name="Roets F."/>
            <person name="Aylward J."/>
        </authorList>
    </citation>
    <scope>NUCLEOTIDE SEQUENCE [LARGE SCALE GENOMIC DNA]</scope>
    <source>
        <strain evidence="2">CMW44962</strain>
    </source>
</reference>
<dbReference type="GO" id="GO:0030163">
    <property type="term" value="P:protein catabolic process"/>
    <property type="evidence" value="ECO:0007669"/>
    <property type="project" value="TreeGrafter"/>
</dbReference>
<keyword evidence="3" id="KW-1185">Reference proteome</keyword>
<evidence type="ECO:0000313" key="2">
    <source>
        <dbReference type="EMBL" id="KAH9827327.1"/>
    </source>
</evidence>
<dbReference type="SUPFAM" id="SSF56317">
    <property type="entry name" value="Carbon-nitrogen hydrolase"/>
    <property type="match status" value="1"/>
</dbReference>
<dbReference type="InterPro" id="IPR039703">
    <property type="entry name" value="Nta1"/>
</dbReference>
<name>A0A9W7SRL9_9PEZI</name>
<dbReference type="GO" id="GO:0070773">
    <property type="term" value="F:protein-N-terminal glutamine amidohydrolase activity"/>
    <property type="evidence" value="ECO:0007669"/>
    <property type="project" value="InterPro"/>
</dbReference>
<dbReference type="InterPro" id="IPR003010">
    <property type="entry name" value="C-N_Hydrolase"/>
</dbReference>
<dbReference type="EMBL" id="RIBY02001890">
    <property type="protein sequence ID" value="KAH9827327.1"/>
    <property type="molecule type" value="Genomic_DNA"/>
</dbReference>
<dbReference type="Proteomes" id="UP001138500">
    <property type="component" value="Unassembled WGS sequence"/>
</dbReference>
<feature type="domain" description="CN hydrolase" evidence="1">
    <location>
        <begin position="1"/>
        <end position="337"/>
    </location>
</feature>
<dbReference type="PROSITE" id="PS50263">
    <property type="entry name" value="CN_HYDROLASE"/>
    <property type="match status" value="1"/>
</dbReference>
<dbReference type="Pfam" id="PF00795">
    <property type="entry name" value="CN_hydrolase"/>
    <property type="match status" value="1"/>
</dbReference>
<dbReference type="AlphaFoldDB" id="A0A9W7SRL9"/>
<sequence length="348" mass="37678">MRVAALQLAPKLGSFEQNLQKANALLAARELKHGHIDLLVLPELAFSGYNFPSVEAITPYLEPTGAGPSTKWAAETAALLGCHVIVGYPEIATAADGTTKNYNSTVAVNAKGEVVANYRKSFLYYTDETWAEEGAKSLPPPAGLNIPKQDQPFFCGPLGDLSPGSNIGLGICMDINPYRFAAPWSAYEFASSMLEGQARIVILSMAWLTRLMPGEVKVEPDRPDMETVAYWLERFHPFLSRASSNPVAVDGHAPPAEGPEPIVVVFANRCGIEGNKIGAMHIENGEQVEEGDRVCYAGSSCVMRFQAGNVRMYEKAKGEVAILGKGEEGVLVVDTEQPARFLLTQKMM</sequence>
<proteinExistence type="predicted"/>
<reference evidence="2 3" key="1">
    <citation type="journal article" date="2018" name="IMA Fungus">
        <title>IMA Genome-F 10: Nine draft genome sequences of Claviceps purpurea s.lat., including C. arundinis, C. humidiphila, and C. cf. spartinae, pseudomolecules for the pitch canker pathogen Fusarium circinatum, draft genome of Davidsoniella eucalypti, Grosmannia galeiformis, Quambalaria eucalypti, and Teratosphaeria destructans.</title>
        <authorList>
            <person name="Wingfield B.D."/>
            <person name="Liu M."/>
            <person name="Nguyen H.D."/>
            <person name="Lane F.A."/>
            <person name="Morgan S.W."/>
            <person name="De Vos L."/>
            <person name="Wilken P.M."/>
            <person name="Duong T.A."/>
            <person name="Aylward J."/>
            <person name="Coetzee M.P."/>
            <person name="Dadej K."/>
            <person name="De Beer Z.W."/>
            <person name="Findlay W."/>
            <person name="Havenga M."/>
            <person name="Kolarik M."/>
            <person name="Menzies J.G."/>
            <person name="Naidoo K."/>
            <person name="Pochopski O."/>
            <person name="Shoukouhi P."/>
            <person name="Santana Q.C."/>
            <person name="Seifert K.A."/>
            <person name="Soal N."/>
            <person name="Steenkamp E.T."/>
            <person name="Tatham C.T."/>
            <person name="van der Nest M.A."/>
            <person name="Wingfield M.J."/>
        </authorList>
    </citation>
    <scope>NUCLEOTIDE SEQUENCE [LARGE SCALE GENOMIC DNA]</scope>
    <source>
        <strain evidence="2">CMW44962</strain>
    </source>
</reference>
<dbReference type="InterPro" id="IPR036526">
    <property type="entry name" value="C-N_Hydrolase_sf"/>
</dbReference>
<dbReference type="OrthoDB" id="201515at2759"/>
<dbReference type="Gene3D" id="3.60.110.10">
    <property type="entry name" value="Carbon-nitrogen hydrolase"/>
    <property type="match status" value="1"/>
</dbReference>
<dbReference type="PANTHER" id="PTHR11750:SF26">
    <property type="entry name" value="PROTEIN N-TERMINAL AMIDASE"/>
    <property type="match status" value="1"/>
</dbReference>
<accession>A0A9W7SRL9</accession>
<organism evidence="2 3">
    <name type="scientific">Teratosphaeria destructans</name>
    <dbReference type="NCBI Taxonomy" id="418781"/>
    <lineage>
        <taxon>Eukaryota</taxon>
        <taxon>Fungi</taxon>
        <taxon>Dikarya</taxon>
        <taxon>Ascomycota</taxon>
        <taxon>Pezizomycotina</taxon>
        <taxon>Dothideomycetes</taxon>
        <taxon>Dothideomycetidae</taxon>
        <taxon>Mycosphaerellales</taxon>
        <taxon>Teratosphaeriaceae</taxon>
        <taxon>Teratosphaeria</taxon>
    </lineage>
</organism>
<evidence type="ECO:0000259" key="1">
    <source>
        <dbReference type="PROSITE" id="PS50263"/>
    </source>
</evidence>
<protein>
    <submittedName>
        <fullName evidence="2">Carbon-nitrogen hydrolase</fullName>
    </submittedName>
</protein>
<comment type="caution">
    <text evidence="2">The sequence shown here is derived from an EMBL/GenBank/DDBJ whole genome shotgun (WGS) entry which is preliminary data.</text>
</comment>